<name>I4C4S5_DESTA</name>
<evidence type="ECO:0000256" key="2">
    <source>
        <dbReference type="ARBA" id="ARBA00022448"/>
    </source>
</evidence>
<protein>
    <submittedName>
        <fullName evidence="9">ABC-type molybdate transport system, permease component</fullName>
    </submittedName>
</protein>
<keyword evidence="5 7" id="KW-1133">Transmembrane helix</keyword>
<dbReference type="Pfam" id="PF00528">
    <property type="entry name" value="BPD_transp_1"/>
    <property type="match status" value="1"/>
</dbReference>
<evidence type="ECO:0000256" key="7">
    <source>
        <dbReference type="RuleBase" id="RU363032"/>
    </source>
</evidence>
<dbReference type="SUPFAM" id="SSF161098">
    <property type="entry name" value="MetI-like"/>
    <property type="match status" value="1"/>
</dbReference>
<evidence type="ECO:0000256" key="4">
    <source>
        <dbReference type="ARBA" id="ARBA00022692"/>
    </source>
</evidence>
<sequence length="229" mass="23999">MEVDSVTGSDVFTNIAFPMVFTAKVAAISLMLHAVFGLLIGYYLGRKGSPIRSVVDTLVTLPLVFPPVALGFLLLLILGKAGPIGRFVTGVFGVEIIFNLWGVVIAAFVAGLPLIVKPVQAAVQSTTISLIEASYTLGKSEAETFVFVVIPSIKKSVAGGLSLAFGRSLGEVGLTLMLGGNIVGRTNTLSLEIYNSVFTGEFERAGILAAILGCISVLILLLLKRLSAV</sequence>
<dbReference type="PATRIC" id="fig|706587.4.peg.2133"/>
<comment type="similarity">
    <text evidence="7">Belongs to the binding-protein-dependent transport system permease family.</text>
</comment>
<feature type="transmembrane region" description="Helical" evidence="7">
    <location>
        <begin position="57"/>
        <end position="78"/>
    </location>
</feature>
<keyword evidence="3" id="KW-1003">Cell membrane</keyword>
<dbReference type="InterPro" id="IPR035906">
    <property type="entry name" value="MetI-like_sf"/>
</dbReference>
<feature type="domain" description="ABC transmembrane type-1" evidence="8">
    <location>
        <begin position="19"/>
        <end position="223"/>
    </location>
</feature>
<dbReference type="EMBL" id="CP003360">
    <property type="protein sequence ID" value="AFM24566.1"/>
    <property type="molecule type" value="Genomic_DNA"/>
</dbReference>
<dbReference type="GO" id="GO:0005886">
    <property type="term" value="C:plasma membrane"/>
    <property type="evidence" value="ECO:0007669"/>
    <property type="project" value="UniProtKB-SubCell"/>
</dbReference>
<feature type="transmembrane region" description="Helical" evidence="7">
    <location>
        <begin position="20"/>
        <end position="45"/>
    </location>
</feature>
<evidence type="ECO:0000256" key="6">
    <source>
        <dbReference type="ARBA" id="ARBA00023136"/>
    </source>
</evidence>
<dbReference type="InterPro" id="IPR000515">
    <property type="entry name" value="MetI-like"/>
</dbReference>
<organism evidence="9 10">
    <name type="scientific">Desulfomonile tiedjei (strain ATCC 49306 / DSM 6799 / DCB-1)</name>
    <dbReference type="NCBI Taxonomy" id="706587"/>
    <lineage>
        <taxon>Bacteria</taxon>
        <taxon>Pseudomonadati</taxon>
        <taxon>Thermodesulfobacteriota</taxon>
        <taxon>Desulfomonilia</taxon>
        <taxon>Desulfomonilales</taxon>
        <taxon>Desulfomonilaceae</taxon>
        <taxon>Desulfomonile</taxon>
    </lineage>
</organism>
<feature type="transmembrane region" description="Helical" evidence="7">
    <location>
        <begin position="164"/>
        <end position="184"/>
    </location>
</feature>
<keyword evidence="10" id="KW-1185">Reference proteome</keyword>
<evidence type="ECO:0000256" key="3">
    <source>
        <dbReference type="ARBA" id="ARBA00022475"/>
    </source>
</evidence>
<gene>
    <name evidence="9" type="ordered locus">Desti_1858</name>
</gene>
<reference evidence="10" key="1">
    <citation type="submission" date="2012-06" db="EMBL/GenBank/DDBJ databases">
        <title>Complete sequence of chromosome of Desulfomonile tiedjei DSM 6799.</title>
        <authorList>
            <person name="Lucas S."/>
            <person name="Copeland A."/>
            <person name="Lapidus A."/>
            <person name="Glavina del Rio T."/>
            <person name="Dalin E."/>
            <person name="Tice H."/>
            <person name="Bruce D."/>
            <person name="Goodwin L."/>
            <person name="Pitluck S."/>
            <person name="Peters L."/>
            <person name="Ovchinnikova G."/>
            <person name="Zeytun A."/>
            <person name="Lu M."/>
            <person name="Kyrpides N."/>
            <person name="Mavromatis K."/>
            <person name="Ivanova N."/>
            <person name="Brettin T."/>
            <person name="Detter J.C."/>
            <person name="Han C."/>
            <person name="Larimer F."/>
            <person name="Land M."/>
            <person name="Hauser L."/>
            <person name="Markowitz V."/>
            <person name="Cheng J.-F."/>
            <person name="Hugenholtz P."/>
            <person name="Woyke T."/>
            <person name="Wu D."/>
            <person name="Spring S."/>
            <person name="Schroeder M."/>
            <person name="Brambilla E."/>
            <person name="Klenk H.-P."/>
            <person name="Eisen J.A."/>
        </authorList>
    </citation>
    <scope>NUCLEOTIDE SEQUENCE [LARGE SCALE GENOMIC DNA]</scope>
    <source>
        <strain evidence="10">ATCC 49306 / DSM 6799 / DCB-1</strain>
    </source>
</reference>
<comment type="subcellular location">
    <subcellularLocation>
        <location evidence="1 7">Cell membrane</location>
        <topology evidence="1 7">Multi-pass membrane protein</topology>
    </subcellularLocation>
</comment>
<dbReference type="OrthoDB" id="9795403at2"/>
<dbReference type="STRING" id="706587.Desti_1858"/>
<dbReference type="PANTHER" id="PTHR30183:SF3">
    <property type="entry name" value="MOLYBDENUM TRANSPORT SYSTEM PERMEASE PROTEIN MODB"/>
    <property type="match status" value="1"/>
</dbReference>
<dbReference type="PANTHER" id="PTHR30183">
    <property type="entry name" value="MOLYBDENUM TRANSPORT SYSTEM PERMEASE PROTEIN MODB"/>
    <property type="match status" value="1"/>
</dbReference>
<dbReference type="eggNOG" id="COG4149">
    <property type="taxonomic scope" value="Bacteria"/>
</dbReference>
<evidence type="ECO:0000259" key="8">
    <source>
        <dbReference type="PROSITE" id="PS50928"/>
    </source>
</evidence>
<evidence type="ECO:0000313" key="9">
    <source>
        <dbReference type="EMBL" id="AFM24566.1"/>
    </source>
</evidence>
<dbReference type="Proteomes" id="UP000006055">
    <property type="component" value="Chromosome"/>
</dbReference>
<feature type="transmembrane region" description="Helical" evidence="7">
    <location>
        <begin position="98"/>
        <end position="116"/>
    </location>
</feature>
<keyword evidence="2 7" id="KW-0813">Transport</keyword>
<dbReference type="RefSeq" id="WP_014809711.1">
    <property type="nucleotide sequence ID" value="NC_018025.1"/>
</dbReference>
<dbReference type="AlphaFoldDB" id="I4C4S5"/>
<accession>I4C4S5</accession>
<evidence type="ECO:0000256" key="5">
    <source>
        <dbReference type="ARBA" id="ARBA00022989"/>
    </source>
</evidence>
<feature type="transmembrane region" description="Helical" evidence="7">
    <location>
        <begin position="204"/>
        <end position="223"/>
    </location>
</feature>
<dbReference type="Gene3D" id="1.10.3720.10">
    <property type="entry name" value="MetI-like"/>
    <property type="match status" value="1"/>
</dbReference>
<dbReference type="PROSITE" id="PS50928">
    <property type="entry name" value="ABC_TM1"/>
    <property type="match status" value="1"/>
</dbReference>
<proteinExistence type="inferred from homology"/>
<dbReference type="CDD" id="cd06261">
    <property type="entry name" value="TM_PBP2"/>
    <property type="match status" value="1"/>
</dbReference>
<dbReference type="KEGG" id="dti:Desti_1858"/>
<keyword evidence="6 7" id="KW-0472">Membrane</keyword>
<evidence type="ECO:0000256" key="1">
    <source>
        <dbReference type="ARBA" id="ARBA00004651"/>
    </source>
</evidence>
<keyword evidence="4 7" id="KW-0812">Transmembrane</keyword>
<evidence type="ECO:0000313" key="10">
    <source>
        <dbReference type="Proteomes" id="UP000006055"/>
    </source>
</evidence>
<dbReference type="GO" id="GO:0055085">
    <property type="term" value="P:transmembrane transport"/>
    <property type="evidence" value="ECO:0007669"/>
    <property type="project" value="InterPro"/>
</dbReference>
<dbReference type="HOGENOM" id="CLU_016047_14_3_7"/>